<evidence type="ECO:0000256" key="1">
    <source>
        <dbReference type="SAM" id="Phobius"/>
    </source>
</evidence>
<evidence type="ECO:0000313" key="3">
    <source>
        <dbReference type="Proteomes" id="UP000542674"/>
    </source>
</evidence>
<gene>
    <name evidence="2" type="ORF">F4559_000875</name>
</gene>
<protein>
    <submittedName>
        <fullName evidence="2">Uncharacterized protein</fullName>
    </submittedName>
</protein>
<feature type="transmembrane region" description="Helical" evidence="1">
    <location>
        <begin position="7"/>
        <end position="24"/>
    </location>
</feature>
<keyword evidence="1" id="KW-0472">Membrane</keyword>
<dbReference type="Proteomes" id="UP000542674">
    <property type="component" value="Unassembled WGS sequence"/>
</dbReference>
<comment type="caution">
    <text evidence="2">The sequence shown here is derived from an EMBL/GenBank/DDBJ whole genome shotgun (WGS) entry which is preliminary data.</text>
</comment>
<keyword evidence="1" id="KW-0812">Transmembrane</keyword>
<dbReference type="AlphaFoldDB" id="A0A7W7SYX2"/>
<accession>A0A7W7SYX2</accession>
<proteinExistence type="predicted"/>
<evidence type="ECO:0000313" key="2">
    <source>
        <dbReference type="EMBL" id="MBB4963516.1"/>
    </source>
</evidence>
<dbReference type="RefSeq" id="WP_184666281.1">
    <property type="nucleotide sequence ID" value="NZ_BAABAI010000008.1"/>
</dbReference>
<name>A0A7W7SYX2_9PSEU</name>
<reference evidence="2 3" key="1">
    <citation type="submission" date="2020-08" db="EMBL/GenBank/DDBJ databases">
        <title>Sequencing the genomes of 1000 actinobacteria strains.</title>
        <authorList>
            <person name="Klenk H.-P."/>
        </authorList>
    </citation>
    <scope>NUCLEOTIDE SEQUENCE [LARGE SCALE GENOMIC DNA]</scope>
    <source>
        <strain evidence="2 3">DSM 45084</strain>
    </source>
</reference>
<organism evidence="2 3">
    <name type="scientific">Saccharothrix violaceirubra</name>
    <dbReference type="NCBI Taxonomy" id="413306"/>
    <lineage>
        <taxon>Bacteria</taxon>
        <taxon>Bacillati</taxon>
        <taxon>Actinomycetota</taxon>
        <taxon>Actinomycetes</taxon>
        <taxon>Pseudonocardiales</taxon>
        <taxon>Pseudonocardiaceae</taxon>
        <taxon>Saccharothrix</taxon>
    </lineage>
</organism>
<keyword evidence="3" id="KW-1185">Reference proteome</keyword>
<sequence>MSPVVRVVVVLVALVVGVLIGQMWPDAEPCEREEAVAAAHLSVLLARRVDGAHAVRDAVRELGAEDGVVEEFGRWAERETFRHALFGPVAVRVARRDGERVLVEVAGVWLRSADSAAGPGEVADALWSYWLVRRDGRWRPSSVPEVVTSGSVLHPASAFLRARDGFREVPRVAC</sequence>
<dbReference type="EMBL" id="JACHJS010000001">
    <property type="protein sequence ID" value="MBB4963516.1"/>
    <property type="molecule type" value="Genomic_DNA"/>
</dbReference>
<keyword evidence="1" id="KW-1133">Transmembrane helix</keyword>